<proteinExistence type="predicted"/>
<evidence type="ECO:0000313" key="2">
    <source>
        <dbReference type="Proteomes" id="UP000299102"/>
    </source>
</evidence>
<sequence length="185" mass="20739">MSKLRQSEEGSRRAPSVDVMLTSHRCRLSRFNFTESISCAGRGLPTTFAPVPGPLNALPETWSKRLNTPTEVHRSRPSRSTYFPTLACGVLRNCYTEMDSVIGPGKQSTKTLPGDLKVNIRRTGLLKSNKETSVSRFIAMPAPVIDTLDSRGISWRFKPMDEREFKKFPLPDLLNCNVLPSEIEL</sequence>
<dbReference type="AlphaFoldDB" id="A0A4C1YIC6"/>
<reference evidence="1 2" key="1">
    <citation type="journal article" date="2019" name="Commun. Biol.">
        <title>The bagworm genome reveals a unique fibroin gene that provides high tensile strength.</title>
        <authorList>
            <person name="Kono N."/>
            <person name="Nakamura H."/>
            <person name="Ohtoshi R."/>
            <person name="Tomita M."/>
            <person name="Numata K."/>
            <person name="Arakawa K."/>
        </authorList>
    </citation>
    <scope>NUCLEOTIDE SEQUENCE [LARGE SCALE GENOMIC DNA]</scope>
</reference>
<comment type="caution">
    <text evidence="1">The sequence shown here is derived from an EMBL/GenBank/DDBJ whole genome shotgun (WGS) entry which is preliminary data.</text>
</comment>
<dbReference type="EMBL" id="BGZK01001264">
    <property type="protein sequence ID" value="GBP75848.1"/>
    <property type="molecule type" value="Genomic_DNA"/>
</dbReference>
<keyword evidence="2" id="KW-1185">Reference proteome</keyword>
<evidence type="ECO:0000313" key="1">
    <source>
        <dbReference type="EMBL" id="GBP75848.1"/>
    </source>
</evidence>
<protein>
    <submittedName>
        <fullName evidence="1">Uncharacterized protein</fullName>
    </submittedName>
</protein>
<organism evidence="1 2">
    <name type="scientific">Eumeta variegata</name>
    <name type="common">Bagworm moth</name>
    <name type="synonym">Eumeta japonica</name>
    <dbReference type="NCBI Taxonomy" id="151549"/>
    <lineage>
        <taxon>Eukaryota</taxon>
        <taxon>Metazoa</taxon>
        <taxon>Ecdysozoa</taxon>
        <taxon>Arthropoda</taxon>
        <taxon>Hexapoda</taxon>
        <taxon>Insecta</taxon>
        <taxon>Pterygota</taxon>
        <taxon>Neoptera</taxon>
        <taxon>Endopterygota</taxon>
        <taxon>Lepidoptera</taxon>
        <taxon>Glossata</taxon>
        <taxon>Ditrysia</taxon>
        <taxon>Tineoidea</taxon>
        <taxon>Psychidae</taxon>
        <taxon>Oiketicinae</taxon>
        <taxon>Eumeta</taxon>
    </lineage>
</organism>
<dbReference type="Proteomes" id="UP000299102">
    <property type="component" value="Unassembled WGS sequence"/>
</dbReference>
<gene>
    <name evidence="1" type="ORF">EVAR_53921_1</name>
</gene>
<name>A0A4C1YIC6_EUMVA</name>
<accession>A0A4C1YIC6</accession>